<proteinExistence type="predicted"/>
<keyword evidence="3" id="KW-1185">Reference proteome</keyword>
<dbReference type="AlphaFoldDB" id="I7LUI4"/>
<feature type="compositionally biased region" description="Polar residues" evidence="1">
    <location>
        <begin position="166"/>
        <end position="185"/>
    </location>
</feature>
<organism evidence="2 3">
    <name type="scientific">Tetrahymena thermophila (strain SB210)</name>
    <dbReference type="NCBI Taxonomy" id="312017"/>
    <lineage>
        <taxon>Eukaryota</taxon>
        <taxon>Sar</taxon>
        <taxon>Alveolata</taxon>
        <taxon>Ciliophora</taxon>
        <taxon>Intramacronucleata</taxon>
        <taxon>Oligohymenophorea</taxon>
        <taxon>Hymenostomatida</taxon>
        <taxon>Tetrahymenina</taxon>
        <taxon>Tetrahymenidae</taxon>
        <taxon>Tetrahymena</taxon>
    </lineage>
</organism>
<dbReference type="HOGENOM" id="CLU_1258367_0_0_1"/>
<dbReference type="EMBL" id="GG662719">
    <property type="protein sequence ID" value="EAR93834.3"/>
    <property type="molecule type" value="Genomic_DNA"/>
</dbReference>
<sequence length="220" mass="25392">MAATTQDYGLIENAILNNIQIIKNDFMLLHQRQKGMINQLENDFLQAIPEKIKNMSVADFLYKFDGDLNKAFCQLSVVDLNLSQTLSNASTLPLQNNTNFVSNNNKLIYSQVQSSSFMENFPKSNNYNPINSSNSKSILKNSKRKRNEYEQNQKKLLNNLYQTHQNNYSNNKENFSQNGTSQMHFQQQSKQNTAKKNNNTNNNNQNQNTTSKSGKKIWKF</sequence>
<dbReference type="InParanoid" id="I7LUI4"/>
<reference evidence="3" key="1">
    <citation type="journal article" date="2006" name="PLoS Biol.">
        <title>Macronuclear genome sequence of the ciliate Tetrahymena thermophila, a model eukaryote.</title>
        <authorList>
            <person name="Eisen J.A."/>
            <person name="Coyne R.S."/>
            <person name="Wu M."/>
            <person name="Wu D."/>
            <person name="Thiagarajan M."/>
            <person name="Wortman J.R."/>
            <person name="Badger J.H."/>
            <person name="Ren Q."/>
            <person name="Amedeo P."/>
            <person name="Jones K.M."/>
            <person name="Tallon L.J."/>
            <person name="Delcher A.L."/>
            <person name="Salzberg S.L."/>
            <person name="Silva J.C."/>
            <person name="Haas B.J."/>
            <person name="Majoros W.H."/>
            <person name="Farzad M."/>
            <person name="Carlton J.M."/>
            <person name="Smith R.K. Jr."/>
            <person name="Garg J."/>
            <person name="Pearlman R.E."/>
            <person name="Karrer K.M."/>
            <person name="Sun L."/>
            <person name="Manning G."/>
            <person name="Elde N.C."/>
            <person name="Turkewitz A.P."/>
            <person name="Asai D.J."/>
            <person name="Wilkes D.E."/>
            <person name="Wang Y."/>
            <person name="Cai H."/>
            <person name="Collins K."/>
            <person name="Stewart B.A."/>
            <person name="Lee S.R."/>
            <person name="Wilamowska K."/>
            <person name="Weinberg Z."/>
            <person name="Ruzzo W.L."/>
            <person name="Wloga D."/>
            <person name="Gaertig J."/>
            <person name="Frankel J."/>
            <person name="Tsao C.-C."/>
            <person name="Gorovsky M.A."/>
            <person name="Keeling P.J."/>
            <person name="Waller R.F."/>
            <person name="Patron N.J."/>
            <person name="Cherry J.M."/>
            <person name="Stover N.A."/>
            <person name="Krieger C.J."/>
            <person name="del Toro C."/>
            <person name="Ryder H.F."/>
            <person name="Williamson S.C."/>
            <person name="Barbeau R.A."/>
            <person name="Hamilton E.P."/>
            <person name="Orias E."/>
        </authorList>
    </citation>
    <scope>NUCLEOTIDE SEQUENCE [LARGE SCALE GENOMIC DNA]</scope>
    <source>
        <strain evidence="3">SB210</strain>
    </source>
</reference>
<accession>I7LUI4</accession>
<dbReference type="Proteomes" id="UP000009168">
    <property type="component" value="Unassembled WGS sequence"/>
</dbReference>
<dbReference type="RefSeq" id="XP_001014079.3">
    <property type="nucleotide sequence ID" value="XM_001014079.3"/>
</dbReference>
<feature type="region of interest" description="Disordered" evidence="1">
    <location>
        <begin position="166"/>
        <end position="220"/>
    </location>
</feature>
<gene>
    <name evidence="2" type="ORF">TTHERM_00402060</name>
</gene>
<name>I7LUI4_TETTS</name>
<feature type="region of interest" description="Disordered" evidence="1">
    <location>
        <begin position="123"/>
        <end position="148"/>
    </location>
</feature>
<feature type="compositionally biased region" description="Low complexity" evidence="1">
    <location>
        <begin position="123"/>
        <end position="140"/>
    </location>
</feature>
<evidence type="ECO:0000313" key="2">
    <source>
        <dbReference type="EMBL" id="EAR93834.3"/>
    </source>
</evidence>
<evidence type="ECO:0000256" key="1">
    <source>
        <dbReference type="SAM" id="MobiDB-lite"/>
    </source>
</evidence>
<dbReference type="GeneID" id="7839649"/>
<feature type="compositionally biased region" description="Low complexity" evidence="1">
    <location>
        <begin position="186"/>
        <end position="212"/>
    </location>
</feature>
<protein>
    <submittedName>
        <fullName evidence="2">Uncharacterized protein</fullName>
    </submittedName>
</protein>
<evidence type="ECO:0000313" key="3">
    <source>
        <dbReference type="Proteomes" id="UP000009168"/>
    </source>
</evidence>
<dbReference type="KEGG" id="tet:TTHERM_00402060"/>